<dbReference type="CDD" id="cd04059">
    <property type="entry name" value="Peptidases_S8_Protein_convertases_Kexins_Furin-like"/>
    <property type="match status" value="1"/>
</dbReference>
<dbReference type="RefSeq" id="XP_028139282.1">
    <property type="nucleotide sequence ID" value="XM_028283481.1"/>
</dbReference>
<evidence type="ECO:0000256" key="9">
    <source>
        <dbReference type="ARBA" id="ARBA00022837"/>
    </source>
</evidence>
<keyword evidence="7 17" id="KW-0378">Hydrolase</keyword>
<feature type="active site" description="Charge relay system" evidence="16 17">
    <location>
        <position position="552"/>
    </location>
</feature>
<dbReference type="FunFam" id="3.40.50.200:FF:000001">
    <property type="entry name" value="Furin 2, isoform B"/>
    <property type="match status" value="1"/>
</dbReference>
<feature type="compositionally biased region" description="Low complexity" evidence="18">
    <location>
        <begin position="69"/>
        <end position="79"/>
    </location>
</feature>
<sequence>MTFLRVGMQDPEYSHVLSFRRQIFISPLENASIPDSFLISFDNTSYRIYISIDGLNCSKCKTVGHQDSDCPSLSSLSSPINQTETDHPVNVPNSANKEYSQPEEQTRKEHEEGTQTLKEPKLNITKNHELTSAKNDQTTSLQTNKELQISSQPQKSQDSVIESDRKISEAIHVTKRQIPTSPEILENDLPPPTTEKQKNKKPKTQDSIPDILNEIKEKIENRIPAFTLSFHEISKTTGKPFEVKEMFHTDFYDFKALQKQRSANFDVDEAGQKHKLTEIKIARYERPDYYLIATSYEDIDEMKKVFFKQRQSNKKPAKLLLTHAYKKKNMILTKRKSVILKPCSVKLLDRSAEVCKTYPSPLRIWFGPKFSMIITEVEQAQVLWAEEQHVKLRQKRDFIAEEDIPKERVKRVEDIPTSQRLNSSKLRQKRDVMAEEDIPKQRVKRVQDFQIRERKTLVTASDQTFNDELWSQQWYLRDTRSRLDLPKLDLNVLPVYYMGITGKGIRISILDDGIEYTHDDLRENYDPEISWDCNEDDNDPYPRLDAPKSNNHGTRCAGEVSMMANNRKCGVGIAFGAKVGAVKMLDGIITDRIEGTALGYAQHLVDIYSASWGPNDDGKTVDGPGRLAVEAIERGIREGRGGKGVIYVWASGNGGNNNDNCNCDGYLASPYTISIGSASQTGKFPWYGEACASTLAVTYSSGAYKDQMITTTDIKNSCTTKHTGTSASAPLAAGIIALALEVNGNLTWRDVQHLITWTSELAPLTHNPGWQQNSAGFWVSDRFGFGLMNAFGLIREAINWKTVPERKTCRNLLRMNSTLSSSEPVKIEITSTGCKQTDHELKYLEHVEVQTNINYTSRGSLQIKLYSPTGTMVNLLAPRKLDKSSQGFQNWTFMSVMTWGEIAEGIWTIVITDVTSSKKHIGSVGDTMLILYGTRHLPPHMREGPRNYDENYNRLQNRVKLAHAANYETHNLVDRVQNLESRSAYLPQDIMEEILINDLYH</sequence>
<dbReference type="SUPFAM" id="SSF49785">
    <property type="entry name" value="Galactose-binding domain-like"/>
    <property type="match status" value="1"/>
</dbReference>
<dbReference type="PANTHER" id="PTHR42884">
    <property type="entry name" value="PROPROTEIN CONVERTASE SUBTILISIN/KEXIN-RELATED"/>
    <property type="match status" value="1"/>
</dbReference>
<feature type="active site" description="Charge relay system" evidence="16 17">
    <location>
        <position position="511"/>
    </location>
</feature>
<keyword evidence="13" id="KW-0325">Glycoprotein</keyword>
<dbReference type="GO" id="GO:0005615">
    <property type="term" value="C:extracellular space"/>
    <property type="evidence" value="ECO:0007669"/>
    <property type="project" value="TreeGrafter"/>
</dbReference>
<dbReference type="InterPro" id="IPR034182">
    <property type="entry name" value="Kexin/furin"/>
</dbReference>
<evidence type="ECO:0000313" key="20">
    <source>
        <dbReference type="RefSeq" id="XP_028139282.1"/>
    </source>
</evidence>
<evidence type="ECO:0000256" key="10">
    <source>
        <dbReference type="ARBA" id="ARBA00023034"/>
    </source>
</evidence>
<dbReference type="InterPro" id="IPR002884">
    <property type="entry name" value="P_dom"/>
</dbReference>
<feature type="active site" description="Charge relay system" evidence="16 17">
    <location>
        <position position="726"/>
    </location>
</feature>
<dbReference type="PROSITE" id="PS00137">
    <property type="entry name" value="SUBTILASE_HIS"/>
    <property type="match status" value="1"/>
</dbReference>
<dbReference type="InterPro" id="IPR036852">
    <property type="entry name" value="Peptidase_S8/S53_dom_sf"/>
</dbReference>
<keyword evidence="9" id="KW-0106">Calcium</keyword>
<evidence type="ECO:0000256" key="14">
    <source>
        <dbReference type="ARBA" id="ARBA00035756"/>
    </source>
</evidence>
<evidence type="ECO:0000256" key="8">
    <source>
        <dbReference type="ARBA" id="ARBA00022825"/>
    </source>
</evidence>
<dbReference type="Pfam" id="PF01483">
    <property type="entry name" value="P_proprotein"/>
    <property type="match status" value="1"/>
</dbReference>
<feature type="domain" description="P/Homo B" evidence="19">
    <location>
        <begin position="802"/>
        <end position="937"/>
    </location>
</feature>
<evidence type="ECO:0000256" key="11">
    <source>
        <dbReference type="ARBA" id="ARBA00023145"/>
    </source>
</evidence>
<evidence type="ECO:0000256" key="6">
    <source>
        <dbReference type="ARBA" id="ARBA00022729"/>
    </source>
</evidence>
<dbReference type="Gene3D" id="3.40.50.200">
    <property type="entry name" value="Peptidase S8/S53 domain"/>
    <property type="match status" value="1"/>
</dbReference>
<keyword evidence="6" id="KW-0732">Signal</keyword>
<dbReference type="PANTHER" id="PTHR42884:SF14">
    <property type="entry name" value="NEUROENDOCRINE CONVERTASE 1"/>
    <property type="match status" value="1"/>
</dbReference>
<evidence type="ECO:0000256" key="12">
    <source>
        <dbReference type="ARBA" id="ARBA00023157"/>
    </source>
</evidence>
<keyword evidence="11" id="KW-0865">Zymogen</keyword>
<feature type="compositionally biased region" description="Polar residues" evidence="18">
    <location>
        <begin position="132"/>
        <end position="160"/>
    </location>
</feature>
<evidence type="ECO:0000259" key="19">
    <source>
        <dbReference type="PROSITE" id="PS51829"/>
    </source>
</evidence>
<dbReference type="PROSITE" id="PS00136">
    <property type="entry name" value="SUBTILASE_ASP"/>
    <property type="match status" value="1"/>
</dbReference>
<dbReference type="InterPro" id="IPR023828">
    <property type="entry name" value="Peptidase_S8_Ser-AS"/>
</dbReference>
<evidence type="ECO:0000256" key="7">
    <source>
        <dbReference type="ARBA" id="ARBA00022801"/>
    </source>
</evidence>
<accession>A0A6P7FWV3</accession>
<dbReference type="PROSITE" id="PS00138">
    <property type="entry name" value="SUBTILASE_SER"/>
    <property type="match status" value="1"/>
</dbReference>
<dbReference type="PROSITE" id="PS51829">
    <property type="entry name" value="P_HOMO_B"/>
    <property type="match status" value="1"/>
</dbReference>
<comment type="cofactor">
    <cofactor evidence="1">
        <name>Ca(2+)</name>
        <dbReference type="ChEBI" id="CHEBI:29108"/>
    </cofactor>
</comment>
<dbReference type="Pfam" id="PF00082">
    <property type="entry name" value="Peptidase_S8"/>
    <property type="match status" value="1"/>
</dbReference>
<dbReference type="GO" id="GO:0043005">
    <property type="term" value="C:neuron projection"/>
    <property type="evidence" value="ECO:0007669"/>
    <property type="project" value="TreeGrafter"/>
</dbReference>
<protein>
    <recommendedName>
        <fullName evidence="15">furin</fullName>
        <ecNumber evidence="15">3.4.21.75</ecNumber>
    </recommendedName>
</protein>
<name>A0A6P7FWV3_DIAVI</name>
<proteinExistence type="inferred from homology"/>
<gene>
    <name evidence="20" type="primary">LOC114333587</name>
</gene>
<evidence type="ECO:0000256" key="18">
    <source>
        <dbReference type="SAM" id="MobiDB-lite"/>
    </source>
</evidence>
<dbReference type="Gene3D" id="2.60.120.260">
    <property type="entry name" value="Galactose-binding domain-like"/>
    <property type="match status" value="1"/>
</dbReference>
<dbReference type="GO" id="GO:0000139">
    <property type="term" value="C:Golgi membrane"/>
    <property type="evidence" value="ECO:0007669"/>
    <property type="project" value="UniProtKB-SubCell"/>
</dbReference>
<feature type="compositionally biased region" description="Basic and acidic residues" evidence="18">
    <location>
        <begin position="104"/>
        <end position="131"/>
    </location>
</feature>
<keyword evidence="8 17" id="KW-0720">Serine protease</keyword>
<dbReference type="InterPro" id="IPR022398">
    <property type="entry name" value="Peptidase_S8_His-AS"/>
</dbReference>
<dbReference type="PRINTS" id="PR00723">
    <property type="entry name" value="SUBTILISIN"/>
</dbReference>
<evidence type="ECO:0000256" key="3">
    <source>
        <dbReference type="ARBA" id="ARBA00005325"/>
    </source>
</evidence>
<dbReference type="FunFam" id="2.60.120.260:FF:000006">
    <property type="entry name" value="Proprotein convertase subtilisin/kexin type 5"/>
    <property type="match status" value="1"/>
</dbReference>
<evidence type="ECO:0000256" key="2">
    <source>
        <dbReference type="ARBA" id="ARBA00004394"/>
    </source>
</evidence>
<evidence type="ECO:0000256" key="13">
    <source>
        <dbReference type="ARBA" id="ARBA00023180"/>
    </source>
</evidence>
<feature type="compositionally biased region" description="Polar residues" evidence="18">
    <location>
        <begin position="91"/>
        <end position="103"/>
    </location>
</feature>
<feature type="region of interest" description="Disordered" evidence="18">
    <location>
        <begin position="68"/>
        <end position="207"/>
    </location>
</feature>
<dbReference type="InterPro" id="IPR015500">
    <property type="entry name" value="Peptidase_S8_subtilisin-rel"/>
</dbReference>
<dbReference type="SUPFAM" id="SSF52743">
    <property type="entry name" value="Subtilisin-like"/>
    <property type="match status" value="1"/>
</dbReference>
<dbReference type="GO" id="GO:0004252">
    <property type="term" value="F:serine-type endopeptidase activity"/>
    <property type="evidence" value="ECO:0007669"/>
    <property type="project" value="UniProtKB-UniRule"/>
</dbReference>
<evidence type="ECO:0000256" key="16">
    <source>
        <dbReference type="PIRSR" id="PIRSR615500-1"/>
    </source>
</evidence>
<reference evidence="20" key="1">
    <citation type="submission" date="2025-08" db="UniProtKB">
        <authorList>
            <consortium name="RefSeq"/>
        </authorList>
    </citation>
    <scope>IDENTIFICATION</scope>
    <source>
        <tissue evidence="20">Whole insect</tissue>
    </source>
</reference>
<keyword evidence="5" id="KW-0165">Cleavage on pair of basic residues</keyword>
<comment type="subcellular location">
    <subcellularLocation>
        <location evidence="2">Golgi apparatus membrane</location>
    </subcellularLocation>
</comment>
<evidence type="ECO:0000256" key="4">
    <source>
        <dbReference type="ARBA" id="ARBA00022670"/>
    </source>
</evidence>
<dbReference type="GO" id="GO:0016486">
    <property type="term" value="P:peptide hormone processing"/>
    <property type="evidence" value="ECO:0007669"/>
    <property type="project" value="TreeGrafter"/>
</dbReference>
<comment type="similarity">
    <text evidence="3">Belongs to the peptidase S8 family. Furin subfamily.</text>
</comment>
<dbReference type="PROSITE" id="PS51892">
    <property type="entry name" value="SUBTILASE"/>
    <property type="match status" value="1"/>
</dbReference>
<dbReference type="EC" id="3.4.21.75" evidence="15"/>
<dbReference type="InterPro" id="IPR008979">
    <property type="entry name" value="Galactose-bd-like_sf"/>
</dbReference>
<evidence type="ECO:0000256" key="17">
    <source>
        <dbReference type="PROSITE-ProRule" id="PRU01240"/>
    </source>
</evidence>
<keyword evidence="10" id="KW-0333">Golgi apparatus</keyword>
<dbReference type="AlphaFoldDB" id="A0A6P7FWV3"/>
<keyword evidence="12" id="KW-1015">Disulfide bond</keyword>
<dbReference type="InterPro" id="IPR023827">
    <property type="entry name" value="Peptidase_S8_Asp-AS"/>
</dbReference>
<evidence type="ECO:0000256" key="5">
    <source>
        <dbReference type="ARBA" id="ARBA00022685"/>
    </source>
</evidence>
<dbReference type="InParanoid" id="A0A6P7FWV3"/>
<dbReference type="InterPro" id="IPR000209">
    <property type="entry name" value="Peptidase_S8/S53_dom"/>
</dbReference>
<comment type="catalytic activity">
    <reaction evidence="14">
        <text>Release of mature proteins from their proproteins by cleavage of -Arg-Xaa-Yaa-Arg-|-Zaa- bonds, where Xaa can be any amino acid and Yaa is Arg or Lys. Releases albumin, complement component C3 and von Willebrand factor from their respective precursors.</text>
        <dbReference type="EC" id="3.4.21.75"/>
    </reaction>
</comment>
<organism evidence="20">
    <name type="scientific">Diabrotica virgifera virgifera</name>
    <name type="common">western corn rootworm</name>
    <dbReference type="NCBI Taxonomy" id="50390"/>
    <lineage>
        <taxon>Eukaryota</taxon>
        <taxon>Metazoa</taxon>
        <taxon>Ecdysozoa</taxon>
        <taxon>Arthropoda</taxon>
        <taxon>Hexapoda</taxon>
        <taxon>Insecta</taxon>
        <taxon>Pterygota</taxon>
        <taxon>Neoptera</taxon>
        <taxon>Endopterygota</taxon>
        <taxon>Coleoptera</taxon>
        <taxon>Polyphaga</taxon>
        <taxon>Cucujiformia</taxon>
        <taxon>Chrysomeloidea</taxon>
        <taxon>Chrysomelidae</taxon>
        <taxon>Galerucinae</taxon>
        <taxon>Diabroticina</taxon>
        <taxon>Diabroticites</taxon>
        <taxon>Diabrotica</taxon>
    </lineage>
</organism>
<evidence type="ECO:0000256" key="1">
    <source>
        <dbReference type="ARBA" id="ARBA00001913"/>
    </source>
</evidence>
<evidence type="ECO:0000256" key="15">
    <source>
        <dbReference type="ARBA" id="ARBA00038993"/>
    </source>
</evidence>
<keyword evidence="4 17" id="KW-0645">Protease</keyword>